<proteinExistence type="predicted"/>
<dbReference type="Gene3D" id="3.20.20.140">
    <property type="entry name" value="Metal-dependent hydrolases"/>
    <property type="match status" value="1"/>
</dbReference>
<dbReference type="CDD" id="cd01297">
    <property type="entry name" value="D-aminoacylase"/>
    <property type="match status" value="1"/>
</dbReference>
<keyword evidence="3" id="KW-1185">Reference proteome</keyword>
<organism evidence="2 3">
    <name type="scientific">Selenihalanaerobacter shriftii</name>
    <dbReference type="NCBI Taxonomy" id="142842"/>
    <lineage>
        <taxon>Bacteria</taxon>
        <taxon>Bacillati</taxon>
        <taxon>Bacillota</taxon>
        <taxon>Clostridia</taxon>
        <taxon>Halanaerobiales</taxon>
        <taxon>Halobacteroidaceae</taxon>
        <taxon>Selenihalanaerobacter</taxon>
    </lineage>
</organism>
<dbReference type="GO" id="GO:0016811">
    <property type="term" value="F:hydrolase activity, acting on carbon-nitrogen (but not peptide) bonds, in linear amides"/>
    <property type="evidence" value="ECO:0007669"/>
    <property type="project" value="InterPro"/>
</dbReference>
<evidence type="ECO:0000259" key="1">
    <source>
        <dbReference type="Pfam" id="PF07969"/>
    </source>
</evidence>
<dbReference type="OrthoDB" id="9775607at2"/>
<dbReference type="Proteomes" id="UP000190625">
    <property type="component" value="Unassembled WGS sequence"/>
</dbReference>
<protein>
    <submittedName>
        <fullName evidence="2">N-acyl-D-amino-acid deacylase</fullName>
    </submittedName>
</protein>
<dbReference type="SUPFAM" id="SSF51556">
    <property type="entry name" value="Metallo-dependent hydrolases"/>
    <property type="match status" value="1"/>
</dbReference>
<dbReference type="Gene3D" id="2.30.40.10">
    <property type="entry name" value="Urease, subunit C, domain 1"/>
    <property type="match status" value="1"/>
</dbReference>
<reference evidence="3" key="1">
    <citation type="submission" date="2017-02" db="EMBL/GenBank/DDBJ databases">
        <authorList>
            <person name="Varghese N."/>
            <person name="Submissions S."/>
        </authorList>
    </citation>
    <scope>NUCLEOTIDE SEQUENCE [LARGE SCALE GENOMIC DNA]</scope>
    <source>
        <strain evidence="3">ATCC BAA-73</strain>
    </source>
</reference>
<evidence type="ECO:0000313" key="3">
    <source>
        <dbReference type="Proteomes" id="UP000190625"/>
    </source>
</evidence>
<dbReference type="SUPFAM" id="SSF51338">
    <property type="entry name" value="Composite domain of metallo-dependent hydrolases"/>
    <property type="match status" value="1"/>
</dbReference>
<dbReference type="InterPro" id="IPR023100">
    <property type="entry name" value="D-aminoacylase_insert_dom_sf"/>
</dbReference>
<dbReference type="Pfam" id="PF07969">
    <property type="entry name" value="Amidohydro_3"/>
    <property type="match status" value="1"/>
</dbReference>
<evidence type="ECO:0000313" key="2">
    <source>
        <dbReference type="EMBL" id="SJZ74428.1"/>
    </source>
</evidence>
<dbReference type="PANTHER" id="PTHR11647">
    <property type="entry name" value="HYDRANTOINASE/DIHYDROPYRIMIDINASE FAMILY MEMBER"/>
    <property type="match status" value="1"/>
</dbReference>
<sequence>MELDLKLSGGMIIDGSGQGRFRADIGIKDELISKVGDLKDVKALEEYDITGLTVAPGFIDIHSHSDLSVLVNPKATGKIYQGVTTEVLGNCGSSAAPMARQAVDSVRSSAMKYNLELSWRDMAGYFKEINTQGCAVNVVSLVGHGLLRKSIMGDDISRPTVDQLEEMKELLTTAMEQGAWGISTGLIYPPSSYAQTKELIELAKVVSEYGGIYATHLRDEGDRLITAVKEAIKIGKEAQVSVQLSHHKANGKKNWGKVKQTLQLITEANQIGLDIDCDVYPYLATSTGLSALLPSRVKEGGSQKVIQRLNDEKVVEQIKEYWEEERKEKESWEKILIAEVDKEYNKYLEGKSVAEIAKEKGNDPAEVVIDLLINEELKVSMVKFSICKEDLERVLTFPKSMIGSDALTRSKDGILNQGKPHPRAYGTFPKVINQFVKKEKVITLEEAIKKMTYLPAKKLALTDRGRIDEGLKADLVIFDLNELKDKATYQNPHQYAQGVKYSLVNGEFIIKDSKHTSKLPGKVLKNRHK</sequence>
<feature type="domain" description="Amidohydrolase 3" evidence="1">
    <location>
        <begin position="45"/>
        <end position="509"/>
    </location>
</feature>
<gene>
    <name evidence="2" type="ORF">SAMN02745118_01700</name>
</gene>
<dbReference type="AlphaFoldDB" id="A0A1T4N6F0"/>
<dbReference type="InterPro" id="IPR013108">
    <property type="entry name" value="Amidohydro_3"/>
</dbReference>
<dbReference type="EMBL" id="FUWM01000013">
    <property type="protein sequence ID" value="SJZ74428.1"/>
    <property type="molecule type" value="Genomic_DNA"/>
</dbReference>
<dbReference type="RefSeq" id="WP_078810164.1">
    <property type="nucleotide sequence ID" value="NZ_FUWM01000013.1"/>
</dbReference>
<dbReference type="InterPro" id="IPR032466">
    <property type="entry name" value="Metal_Hydrolase"/>
</dbReference>
<dbReference type="Gene3D" id="3.30.1490.130">
    <property type="entry name" value="D-aminoacylase. Domain 3"/>
    <property type="match status" value="1"/>
</dbReference>
<dbReference type="PANTHER" id="PTHR11647:SF1">
    <property type="entry name" value="COLLAPSIN RESPONSE MEDIATOR PROTEIN"/>
    <property type="match status" value="1"/>
</dbReference>
<accession>A0A1T4N6F0</accession>
<dbReference type="InterPro" id="IPR011059">
    <property type="entry name" value="Metal-dep_hydrolase_composite"/>
</dbReference>
<dbReference type="STRING" id="142842.SAMN02745118_01700"/>
<dbReference type="InterPro" id="IPR050378">
    <property type="entry name" value="Metallo-dep_Hydrolases_sf"/>
</dbReference>
<name>A0A1T4N6F0_9FIRM</name>